<dbReference type="RefSeq" id="WP_260194948.1">
    <property type="nucleotide sequence ID" value="NZ_JAFFZE010000023.1"/>
</dbReference>
<sequence>MGADPLDALTDPTTGAPGPRIVEATSAEIAAAVTDAAERHGPRYYLSAGSGTASVPLWAFGTEPHPDRRSVLARAEGLLHCREERDAAVEHELTEVGTWLAADTGGPKILVAELFGPATRDQVAFLHACGQRRPDQPRIVVLRHTGRPGAGTRPPGDPETDEILLAMRLAGGQASDARVARWTRLRRWDPATVAALTSTRPGPRGPVRTYADVRAWAAAGAVLARTGQELLRTVATMVTSRDDDAPADVVPLSTAALADDPAAALTAITAASCAAAADRPSALLDVTRSVLWGGRRRGWSDVDRSTAYALHLAAFVSAGRGRLSPAAADRVLALAERTGVDAPVRSLLGYHLGQILAKSRRPAGWAASTRHFAYAREHVRATPGGVASRIAASYNGEALARFRAGDRDGAVRAELAGLAALSAPGVPSTRALAEQRVLLLTNLADVHARGDGTALEAIRCGQEAFRVAVDADSLVALTYVVPNLVRRLLDQGWLPEAERVADQLVRRYDRNVAPRRAAERAVVGVCCRLAAAQLAAGGVGAAAGWYAQAALRMRRAAPAALEGIVRNLRALDDDRSVQVLERLDAELTARRGTHERLSPLAGLLDPR</sequence>
<dbReference type="EMBL" id="JAFFZE010000023">
    <property type="protein sequence ID" value="MCT2587060.1"/>
    <property type="molecule type" value="Genomic_DNA"/>
</dbReference>
<evidence type="ECO:0000313" key="2">
    <source>
        <dbReference type="Proteomes" id="UP001156441"/>
    </source>
</evidence>
<evidence type="ECO:0000313" key="1">
    <source>
        <dbReference type="EMBL" id="MCT2587060.1"/>
    </source>
</evidence>
<comment type="caution">
    <text evidence="1">The sequence shown here is derived from an EMBL/GenBank/DDBJ whole genome shotgun (WGS) entry which is preliminary data.</text>
</comment>
<dbReference type="Proteomes" id="UP001156441">
    <property type="component" value="Unassembled WGS sequence"/>
</dbReference>
<keyword evidence="2" id="KW-1185">Reference proteome</keyword>
<proteinExistence type="predicted"/>
<gene>
    <name evidence="1" type="ORF">JT362_28445</name>
</gene>
<accession>A0ABT2JGQ0</accession>
<organism evidence="1 2">
    <name type="scientific">Actinophytocola gossypii</name>
    <dbReference type="NCBI Taxonomy" id="2812003"/>
    <lineage>
        <taxon>Bacteria</taxon>
        <taxon>Bacillati</taxon>
        <taxon>Actinomycetota</taxon>
        <taxon>Actinomycetes</taxon>
        <taxon>Pseudonocardiales</taxon>
        <taxon>Pseudonocardiaceae</taxon>
    </lineage>
</organism>
<protein>
    <submittedName>
        <fullName evidence="1">Uncharacterized protein</fullName>
    </submittedName>
</protein>
<name>A0ABT2JGQ0_9PSEU</name>
<reference evidence="1 2" key="1">
    <citation type="submission" date="2021-02" db="EMBL/GenBank/DDBJ databases">
        <title>Actinophytocola xerophila sp. nov., isolated from soil of cotton cropping field.</title>
        <authorList>
            <person name="Huang R."/>
            <person name="Chen X."/>
            <person name="Ge X."/>
            <person name="Liu W."/>
        </authorList>
    </citation>
    <scope>NUCLEOTIDE SEQUENCE [LARGE SCALE GENOMIC DNA]</scope>
    <source>
        <strain evidence="1 2">S1-96</strain>
    </source>
</reference>